<sequence length="99" mass="10655">MSGLIWYKLYLSSPPYALSSLPGVAIEIKEITSVTLYIPVDCSLSSLSGASLIHTLPSVNIVHVPPNRYNYPIKHAIVPHLRRGHGSGGQAKSVAFTPC</sequence>
<gene>
    <name evidence="1" type="ORF">BaRGS_00009607</name>
</gene>
<name>A0ABD0LI22_9CAEN</name>
<keyword evidence="2" id="KW-1185">Reference proteome</keyword>
<proteinExistence type="predicted"/>
<dbReference type="EMBL" id="JACVVK020000046">
    <property type="protein sequence ID" value="KAK7499060.1"/>
    <property type="molecule type" value="Genomic_DNA"/>
</dbReference>
<accession>A0ABD0LI22</accession>
<dbReference type="AlphaFoldDB" id="A0ABD0LI22"/>
<protein>
    <submittedName>
        <fullName evidence="1">Uncharacterized protein</fullName>
    </submittedName>
</protein>
<evidence type="ECO:0000313" key="2">
    <source>
        <dbReference type="Proteomes" id="UP001519460"/>
    </source>
</evidence>
<evidence type="ECO:0000313" key="1">
    <source>
        <dbReference type="EMBL" id="KAK7499060.1"/>
    </source>
</evidence>
<dbReference type="Proteomes" id="UP001519460">
    <property type="component" value="Unassembled WGS sequence"/>
</dbReference>
<reference evidence="1 2" key="1">
    <citation type="journal article" date="2023" name="Sci. Data">
        <title>Genome assembly of the Korean intertidal mud-creeper Batillaria attramentaria.</title>
        <authorList>
            <person name="Patra A.K."/>
            <person name="Ho P.T."/>
            <person name="Jun S."/>
            <person name="Lee S.J."/>
            <person name="Kim Y."/>
            <person name="Won Y.J."/>
        </authorList>
    </citation>
    <scope>NUCLEOTIDE SEQUENCE [LARGE SCALE GENOMIC DNA]</scope>
    <source>
        <strain evidence="1">Wonlab-2016</strain>
    </source>
</reference>
<organism evidence="1 2">
    <name type="scientific">Batillaria attramentaria</name>
    <dbReference type="NCBI Taxonomy" id="370345"/>
    <lineage>
        <taxon>Eukaryota</taxon>
        <taxon>Metazoa</taxon>
        <taxon>Spiralia</taxon>
        <taxon>Lophotrochozoa</taxon>
        <taxon>Mollusca</taxon>
        <taxon>Gastropoda</taxon>
        <taxon>Caenogastropoda</taxon>
        <taxon>Sorbeoconcha</taxon>
        <taxon>Cerithioidea</taxon>
        <taxon>Batillariidae</taxon>
        <taxon>Batillaria</taxon>
    </lineage>
</organism>
<comment type="caution">
    <text evidence="1">The sequence shown here is derived from an EMBL/GenBank/DDBJ whole genome shotgun (WGS) entry which is preliminary data.</text>
</comment>